<organism evidence="7">
    <name type="scientific">Selaginella moellendorffii</name>
    <name type="common">Spikemoss</name>
    <dbReference type="NCBI Taxonomy" id="88036"/>
    <lineage>
        <taxon>Eukaryota</taxon>
        <taxon>Viridiplantae</taxon>
        <taxon>Streptophyta</taxon>
        <taxon>Embryophyta</taxon>
        <taxon>Tracheophyta</taxon>
        <taxon>Lycopodiopsida</taxon>
        <taxon>Selaginellales</taxon>
        <taxon>Selaginellaceae</taxon>
        <taxon>Selaginella</taxon>
    </lineage>
</organism>
<name>D8RQX3_SELML</name>
<dbReference type="Gene3D" id="1.10.260.100">
    <property type="match status" value="1"/>
</dbReference>
<dbReference type="Gene3D" id="6.10.250.3420">
    <property type="match status" value="1"/>
</dbReference>
<gene>
    <name evidence="6" type="ORF">SELMODRAFT_99680</name>
</gene>
<dbReference type="GO" id="GO:0000118">
    <property type="term" value="C:histone deacetylase complex"/>
    <property type="evidence" value="ECO:0007669"/>
    <property type="project" value="UniProtKB-ARBA"/>
</dbReference>
<evidence type="ECO:0000313" key="7">
    <source>
        <dbReference type="Proteomes" id="UP000001514"/>
    </source>
</evidence>
<evidence type="ECO:0000256" key="4">
    <source>
        <dbReference type="SAM" id="MobiDB-lite"/>
    </source>
</evidence>
<dbReference type="InterPro" id="IPR006636">
    <property type="entry name" value="STI1_HS-bd"/>
</dbReference>
<keyword evidence="7" id="KW-1185">Reference proteome</keyword>
<dbReference type="Proteomes" id="UP000001514">
    <property type="component" value="Unassembled WGS sequence"/>
</dbReference>
<keyword evidence="2 3" id="KW-0802">TPR repeat</keyword>
<dbReference type="SMART" id="SM00028">
    <property type="entry name" value="TPR"/>
    <property type="match status" value="3"/>
</dbReference>
<evidence type="ECO:0000259" key="5">
    <source>
        <dbReference type="SMART" id="SM00727"/>
    </source>
</evidence>
<dbReference type="KEGG" id="smo:SELMODRAFT_99680"/>
<dbReference type="OMA" id="NATIREC"/>
<dbReference type="eggNOG" id="KOG1308">
    <property type="taxonomic scope" value="Eukaryota"/>
</dbReference>
<dbReference type="EMBL" id="GL377587">
    <property type="protein sequence ID" value="EFJ25294.1"/>
    <property type="molecule type" value="Genomic_DNA"/>
</dbReference>
<feature type="region of interest" description="Disordered" evidence="4">
    <location>
        <begin position="46"/>
        <end position="75"/>
    </location>
</feature>
<feature type="region of interest" description="Disordered" evidence="4">
    <location>
        <begin position="242"/>
        <end position="263"/>
    </location>
</feature>
<dbReference type="Gene3D" id="1.25.40.10">
    <property type="entry name" value="Tetratricopeptide repeat domain"/>
    <property type="match status" value="1"/>
</dbReference>
<feature type="domain" description="STI1" evidence="5">
    <location>
        <begin position="333"/>
        <end position="372"/>
    </location>
</feature>
<dbReference type="HOGENOM" id="CLU_026202_0_0_1"/>
<dbReference type="PANTHER" id="PTHR45883">
    <property type="entry name" value="HSC70-INTERACTING PROTEIN"/>
    <property type="match status" value="1"/>
</dbReference>
<protein>
    <recommendedName>
        <fullName evidence="5">STI1 domain-containing protein</fullName>
    </recommendedName>
</protein>
<dbReference type="Gramene" id="EFJ25294">
    <property type="protein sequence ID" value="EFJ25294"/>
    <property type="gene ID" value="SELMODRAFT_99680"/>
</dbReference>
<accession>D8RQX3</accession>
<dbReference type="STRING" id="88036.D8RQX3"/>
<evidence type="ECO:0000256" key="2">
    <source>
        <dbReference type="ARBA" id="ARBA00022803"/>
    </source>
</evidence>
<dbReference type="Pfam" id="PF17830">
    <property type="entry name" value="STI1-HOP_DP"/>
    <property type="match status" value="1"/>
</dbReference>
<dbReference type="PROSITE" id="PS50005">
    <property type="entry name" value="TPR"/>
    <property type="match status" value="1"/>
</dbReference>
<dbReference type="PANTHER" id="PTHR45883:SF2">
    <property type="entry name" value="HSC70-INTERACTING PROTEIN"/>
    <property type="match status" value="1"/>
</dbReference>
<evidence type="ECO:0000313" key="6">
    <source>
        <dbReference type="EMBL" id="EFJ25294.1"/>
    </source>
</evidence>
<sequence length="381" mass="41185">MDAAKIAELKQFVQMIEANPAMLHLPQLRFFRNYLESLGAKVPSGATAAAAQDSDEDMPELEELSGNKPKVEVEEEPEIIESEVELDEDGIVPADNDPPQKMGDSSIEVTEEMQDNAQLCKSKALEAIAEGDLDEGVKYLTEAIVSNPKSALLYANRAGIYVKMKKPNAAIRDADAALKLNPDSARGYKWRGEAKALLGQWEEAAKDLHVASKLDYDEEIAAMLKKVEPNAHKLEEHRRKYERLHKESAEKKAEKERQRRKAEAQVRKKLHSSFSFGGGGFPGGMPGGFGGGMPQGGGFGGGMPGGMPGGFGGGMPGMGGGPGGVDMSKILNDPELLAAFQDPEIMSALQDVMKNPSSLAKYENNPKIAPIINKMKTKFAM</sequence>
<dbReference type="Pfam" id="PF18253">
    <property type="entry name" value="HipN"/>
    <property type="match status" value="1"/>
</dbReference>
<feature type="compositionally biased region" description="Acidic residues" evidence="4">
    <location>
        <begin position="53"/>
        <end position="63"/>
    </location>
</feature>
<dbReference type="GO" id="GO:0046983">
    <property type="term" value="F:protein dimerization activity"/>
    <property type="evidence" value="ECO:0007669"/>
    <property type="project" value="InterPro"/>
</dbReference>
<dbReference type="InParanoid" id="D8RQX3"/>
<reference evidence="6 7" key="1">
    <citation type="journal article" date="2011" name="Science">
        <title>The Selaginella genome identifies genetic changes associated with the evolution of vascular plants.</title>
        <authorList>
            <person name="Banks J.A."/>
            <person name="Nishiyama T."/>
            <person name="Hasebe M."/>
            <person name="Bowman J.L."/>
            <person name="Gribskov M."/>
            <person name="dePamphilis C."/>
            <person name="Albert V.A."/>
            <person name="Aono N."/>
            <person name="Aoyama T."/>
            <person name="Ambrose B.A."/>
            <person name="Ashton N.W."/>
            <person name="Axtell M.J."/>
            <person name="Barker E."/>
            <person name="Barker M.S."/>
            <person name="Bennetzen J.L."/>
            <person name="Bonawitz N.D."/>
            <person name="Chapple C."/>
            <person name="Cheng C."/>
            <person name="Correa L.G."/>
            <person name="Dacre M."/>
            <person name="DeBarry J."/>
            <person name="Dreyer I."/>
            <person name="Elias M."/>
            <person name="Engstrom E.M."/>
            <person name="Estelle M."/>
            <person name="Feng L."/>
            <person name="Finet C."/>
            <person name="Floyd S.K."/>
            <person name="Frommer W.B."/>
            <person name="Fujita T."/>
            <person name="Gramzow L."/>
            <person name="Gutensohn M."/>
            <person name="Harholt J."/>
            <person name="Hattori M."/>
            <person name="Heyl A."/>
            <person name="Hirai T."/>
            <person name="Hiwatashi Y."/>
            <person name="Ishikawa M."/>
            <person name="Iwata M."/>
            <person name="Karol K.G."/>
            <person name="Koehler B."/>
            <person name="Kolukisaoglu U."/>
            <person name="Kubo M."/>
            <person name="Kurata T."/>
            <person name="Lalonde S."/>
            <person name="Li K."/>
            <person name="Li Y."/>
            <person name="Litt A."/>
            <person name="Lyons E."/>
            <person name="Manning G."/>
            <person name="Maruyama T."/>
            <person name="Michael T.P."/>
            <person name="Mikami K."/>
            <person name="Miyazaki S."/>
            <person name="Morinaga S."/>
            <person name="Murata T."/>
            <person name="Mueller-Roeber B."/>
            <person name="Nelson D.R."/>
            <person name="Obara M."/>
            <person name="Oguri Y."/>
            <person name="Olmstead R.G."/>
            <person name="Onodera N."/>
            <person name="Petersen B.L."/>
            <person name="Pils B."/>
            <person name="Prigge M."/>
            <person name="Rensing S.A."/>
            <person name="Riano-Pachon D.M."/>
            <person name="Roberts A.W."/>
            <person name="Sato Y."/>
            <person name="Scheller H.V."/>
            <person name="Schulz B."/>
            <person name="Schulz C."/>
            <person name="Shakirov E.V."/>
            <person name="Shibagaki N."/>
            <person name="Shinohara N."/>
            <person name="Shippen D.E."/>
            <person name="Soerensen I."/>
            <person name="Sotooka R."/>
            <person name="Sugimoto N."/>
            <person name="Sugita M."/>
            <person name="Sumikawa N."/>
            <person name="Tanurdzic M."/>
            <person name="Theissen G."/>
            <person name="Ulvskov P."/>
            <person name="Wakazuki S."/>
            <person name="Weng J.K."/>
            <person name="Willats W.W."/>
            <person name="Wipf D."/>
            <person name="Wolf P.G."/>
            <person name="Yang L."/>
            <person name="Zimmer A.D."/>
            <person name="Zhu Q."/>
            <person name="Mitros T."/>
            <person name="Hellsten U."/>
            <person name="Loque D."/>
            <person name="Otillar R."/>
            <person name="Salamov A."/>
            <person name="Schmutz J."/>
            <person name="Shapiro H."/>
            <person name="Lindquist E."/>
            <person name="Lucas S."/>
            <person name="Rokhsar D."/>
            <person name="Grigoriev I.V."/>
        </authorList>
    </citation>
    <scope>NUCLEOTIDE SEQUENCE [LARGE SCALE GENOMIC DNA]</scope>
</reference>
<dbReference type="InterPro" id="IPR041243">
    <property type="entry name" value="STI1/HOP_DP"/>
</dbReference>
<dbReference type="SUPFAM" id="SSF48452">
    <property type="entry name" value="TPR-like"/>
    <property type="match status" value="1"/>
</dbReference>
<evidence type="ECO:0000256" key="1">
    <source>
        <dbReference type="ARBA" id="ARBA00022737"/>
    </source>
</evidence>
<feature type="repeat" description="TPR" evidence="3">
    <location>
        <begin position="151"/>
        <end position="184"/>
    </location>
</feature>
<dbReference type="FunCoup" id="D8RQX3">
    <property type="interactions" value="2702"/>
</dbReference>
<dbReference type="FunFam" id="6.10.250.3420:FF:000001">
    <property type="entry name" value="Hsc70-interacting protein-like protein"/>
    <property type="match status" value="1"/>
</dbReference>
<dbReference type="CDD" id="cd14438">
    <property type="entry name" value="Hip_N"/>
    <property type="match status" value="1"/>
</dbReference>
<dbReference type="FunFam" id="1.25.40.10:FF:000112">
    <property type="entry name" value="FAM10 family protein"/>
    <property type="match status" value="1"/>
</dbReference>
<dbReference type="InterPro" id="IPR034649">
    <property type="entry name" value="Hip_N"/>
</dbReference>
<dbReference type="GO" id="GO:0030544">
    <property type="term" value="F:Hsp70 protein binding"/>
    <property type="evidence" value="ECO:0000318"/>
    <property type="project" value="GO_Central"/>
</dbReference>
<dbReference type="AlphaFoldDB" id="D8RQX3"/>
<keyword evidence="1" id="KW-0677">Repeat</keyword>
<proteinExistence type="predicted"/>
<dbReference type="InterPro" id="IPR011990">
    <property type="entry name" value="TPR-like_helical_dom_sf"/>
</dbReference>
<dbReference type="SMART" id="SM00727">
    <property type="entry name" value="STI1"/>
    <property type="match status" value="1"/>
</dbReference>
<dbReference type="InterPro" id="IPR019734">
    <property type="entry name" value="TPR_rpt"/>
</dbReference>
<evidence type="ECO:0000256" key="3">
    <source>
        <dbReference type="PROSITE-ProRule" id="PRU00339"/>
    </source>
</evidence>